<proteinExistence type="predicted"/>
<evidence type="ECO:0000256" key="1">
    <source>
        <dbReference type="SAM" id="Phobius"/>
    </source>
</evidence>
<evidence type="ECO:0000313" key="3">
    <source>
        <dbReference type="Proteomes" id="UP001498935"/>
    </source>
</evidence>
<dbReference type="RefSeq" id="WP_342038665.1">
    <property type="nucleotide sequence ID" value="NZ_BAABBK010000011.1"/>
</dbReference>
<accession>A0ABP9U489</accession>
<organism evidence="2 3">
    <name type="scientific">Brevibacterium ammoniilyticum</name>
    <dbReference type="NCBI Taxonomy" id="1046555"/>
    <lineage>
        <taxon>Bacteria</taxon>
        <taxon>Bacillati</taxon>
        <taxon>Actinomycetota</taxon>
        <taxon>Actinomycetes</taxon>
        <taxon>Micrococcales</taxon>
        <taxon>Brevibacteriaceae</taxon>
        <taxon>Brevibacterium</taxon>
    </lineage>
</organism>
<name>A0ABP9U489_9MICO</name>
<reference evidence="2 3" key="1">
    <citation type="submission" date="2024-02" db="EMBL/GenBank/DDBJ databases">
        <title>Characterization of antibiotic resistant novel bacterial strains and their environmental applications.</title>
        <authorList>
            <person name="Manzoor S."/>
            <person name="Abbas S."/>
            <person name="Arshad M."/>
            <person name="Li W.J."/>
            <person name="Ahmed I."/>
        </authorList>
    </citation>
    <scope>NUCLEOTIDE SEQUENCE [LARGE SCALE GENOMIC DNA]</scope>
    <source>
        <strain evidence="2 3">KACC 15558</strain>
    </source>
</reference>
<sequence>MPILAFFVVLVIGLAVVFIVRLAMHPVDTLVGTVRLLSFLLAAGAWIGYFVSFSFSSGAAWELLVLGIIATGIWLLTFARR</sequence>
<keyword evidence="3" id="KW-1185">Reference proteome</keyword>
<dbReference type="EMBL" id="BAABNP010000011">
    <property type="protein sequence ID" value="GAA5341667.1"/>
    <property type="molecule type" value="Genomic_DNA"/>
</dbReference>
<feature type="transmembrane region" description="Helical" evidence="1">
    <location>
        <begin position="36"/>
        <end position="55"/>
    </location>
</feature>
<keyword evidence="1" id="KW-0812">Transmembrane</keyword>
<feature type="transmembrane region" description="Helical" evidence="1">
    <location>
        <begin position="61"/>
        <end position="79"/>
    </location>
</feature>
<keyword evidence="1" id="KW-0472">Membrane</keyword>
<dbReference type="Proteomes" id="UP001498935">
    <property type="component" value="Unassembled WGS sequence"/>
</dbReference>
<gene>
    <name evidence="2" type="ORF">KACC15558_27080</name>
</gene>
<keyword evidence="1" id="KW-1133">Transmembrane helix</keyword>
<feature type="transmembrane region" description="Helical" evidence="1">
    <location>
        <begin position="6"/>
        <end position="24"/>
    </location>
</feature>
<comment type="caution">
    <text evidence="2">The sequence shown here is derived from an EMBL/GenBank/DDBJ whole genome shotgun (WGS) entry which is preliminary data.</text>
</comment>
<protein>
    <submittedName>
        <fullName evidence="2">Uncharacterized protein</fullName>
    </submittedName>
</protein>
<evidence type="ECO:0000313" key="2">
    <source>
        <dbReference type="EMBL" id="GAA5341667.1"/>
    </source>
</evidence>